<feature type="region of interest" description="Disordered" evidence="4">
    <location>
        <begin position="629"/>
        <end position="671"/>
    </location>
</feature>
<dbReference type="InterPro" id="IPR000418">
    <property type="entry name" value="Ets_dom"/>
</dbReference>
<feature type="compositionally biased region" description="Low complexity" evidence="4">
    <location>
        <begin position="546"/>
        <end position="566"/>
    </location>
</feature>
<name>A0ABN8RI63_9CNID</name>
<evidence type="ECO:0000256" key="1">
    <source>
        <dbReference type="ARBA" id="ARBA00005562"/>
    </source>
</evidence>
<proteinExistence type="inferred from homology"/>
<protein>
    <recommendedName>
        <fullName evidence="6">ETS domain-containing protein</fullName>
    </recommendedName>
</protein>
<feature type="transmembrane region" description="Helical" evidence="5">
    <location>
        <begin position="391"/>
        <end position="414"/>
    </location>
</feature>
<dbReference type="SMART" id="SM00413">
    <property type="entry name" value="ETS"/>
    <property type="match status" value="2"/>
</dbReference>
<reference evidence="7 8" key="1">
    <citation type="submission" date="2022-05" db="EMBL/GenBank/DDBJ databases">
        <authorList>
            <consortium name="Genoscope - CEA"/>
            <person name="William W."/>
        </authorList>
    </citation>
    <scope>NUCLEOTIDE SEQUENCE [LARGE SCALE GENOMIC DNA]</scope>
</reference>
<comment type="similarity">
    <text evidence="1 3">Belongs to the ETS family.</text>
</comment>
<keyword evidence="5" id="KW-0812">Transmembrane</keyword>
<keyword evidence="5" id="KW-1133">Transmembrane helix</keyword>
<dbReference type="InterPro" id="IPR046328">
    <property type="entry name" value="ETS_fam"/>
</dbReference>
<accession>A0ABN8RI63</accession>
<comment type="caution">
    <text evidence="7">The sequence shown here is derived from an EMBL/GenBank/DDBJ whole genome shotgun (WGS) entry which is preliminary data.</text>
</comment>
<dbReference type="PANTHER" id="PTHR11849:SF195">
    <property type="entry name" value="GA-BINDING PROTEIN ALPHA CHAIN"/>
    <property type="match status" value="1"/>
</dbReference>
<feature type="domain" description="ETS" evidence="6">
    <location>
        <begin position="244"/>
        <end position="325"/>
    </location>
</feature>
<dbReference type="Pfam" id="PF00178">
    <property type="entry name" value="Ets"/>
    <property type="match status" value="2"/>
</dbReference>
<evidence type="ECO:0000313" key="8">
    <source>
        <dbReference type="Proteomes" id="UP001159405"/>
    </source>
</evidence>
<gene>
    <name evidence="7" type="ORF">PLOB_00019897</name>
</gene>
<dbReference type="PRINTS" id="PR00454">
    <property type="entry name" value="ETSDOMAIN"/>
</dbReference>
<feature type="region of interest" description="Disordered" evidence="4">
    <location>
        <begin position="216"/>
        <end position="237"/>
    </location>
</feature>
<evidence type="ECO:0000256" key="4">
    <source>
        <dbReference type="SAM" id="MobiDB-lite"/>
    </source>
</evidence>
<evidence type="ECO:0000259" key="6">
    <source>
        <dbReference type="PROSITE" id="PS50061"/>
    </source>
</evidence>
<organism evidence="7 8">
    <name type="scientific">Porites lobata</name>
    <dbReference type="NCBI Taxonomy" id="104759"/>
    <lineage>
        <taxon>Eukaryota</taxon>
        <taxon>Metazoa</taxon>
        <taxon>Cnidaria</taxon>
        <taxon>Anthozoa</taxon>
        <taxon>Hexacorallia</taxon>
        <taxon>Scleractinia</taxon>
        <taxon>Fungiina</taxon>
        <taxon>Poritidae</taxon>
        <taxon>Porites</taxon>
    </lineage>
</organism>
<keyword evidence="8" id="KW-1185">Reference proteome</keyword>
<keyword evidence="2 3" id="KW-0238">DNA-binding</keyword>
<sequence length="790" mass="88217">MENMIGNSDLLQKMETFNNLFHGFPAGFAKISDLALLNGMFHAAKHPLVPEGTPVPGFERPTLHQMTSQDIASALGYTEERSFMEDLNEAPETIEELFNGRPHLGFEQSDMDNFPDLSVFDQLQEEHSFHEQYPLALLNLKEEAKSPMSSCDSVYSYSSASPPHSPAISDISSQAYSTDEGIQSDFSDVDELLSPVGSPLSTYNETEKQQIVVKTEPSDVTTTKTQRRKRGPKPPVKYRGDGPIQLWQFLLELLIDPNCGNLIKWTQDEDYEFKILQPTTVAKMWGKKKNKPTMNYEKLSRGLRYYYGKNVIEKVHGKRYVYQFMCDIKGILGYDPMVKCEEDSGAEDVVCGEPVMSPEVEDLLVSSSVGDGFYPGPLDFSSFRRKDDNIVLFKFIYFFQIIGIFHFILIYFLVSTFSGTHVRTRNLSVQLQCHASSSAEEVRKLLEEKLSRHLDGYTLVFNNSELTTVQDILKVQSLVEQDCDQILTVIINDENFRIEITSIQDPMEVEMLPLPAEESEVKTNSNEVMSPPALTDEPPKKRRRSSGSGTAKGASSSKSSLPAPASQQVAVITESSSQGQQISVIKNGFESSASKDDSTLMDITQSSSGFSLKGLAGITSEQQTVILNASPQNSPGEVKSPTAADVVSGDDEEKSKSVDGKPSPGNRSGNNGQIQLWQFLLELLTDKSSRHLIMWVGENGEFKLNDPEQVAQQWGRRKNKPAMNYEKLSRALRYYYDGDMIHKVHGKRFVYKFVCDLKNLLGYSAGELSRLVLEAEETANELEPGTNGGH</sequence>
<evidence type="ECO:0000256" key="5">
    <source>
        <dbReference type="SAM" id="Phobius"/>
    </source>
</evidence>
<dbReference type="SUPFAM" id="SSF46785">
    <property type="entry name" value="Winged helix' DNA-binding domain"/>
    <property type="match status" value="2"/>
</dbReference>
<dbReference type="InterPro" id="IPR036390">
    <property type="entry name" value="WH_DNA-bd_sf"/>
</dbReference>
<evidence type="ECO:0000313" key="7">
    <source>
        <dbReference type="EMBL" id="CAH3177858.1"/>
    </source>
</evidence>
<dbReference type="PROSITE" id="PS50061">
    <property type="entry name" value="ETS_DOMAIN_3"/>
    <property type="match status" value="2"/>
</dbReference>
<keyword evidence="5" id="KW-0472">Membrane</keyword>
<dbReference type="InterPro" id="IPR036388">
    <property type="entry name" value="WH-like_DNA-bd_sf"/>
</dbReference>
<dbReference type="PROSITE" id="PS00346">
    <property type="entry name" value="ETS_DOMAIN_2"/>
    <property type="match status" value="2"/>
</dbReference>
<feature type="region of interest" description="Disordered" evidence="4">
    <location>
        <begin position="517"/>
        <end position="577"/>
    </location>
</feature>
<dbReference type="Proteomes" id="UP001159405">
    <property type="component" value="Unassembled WGS sequence"/>
</dbReference>
<evidence type="ECO:0000256" key="2">
    <source>
        <dbReference type="ARBA" id="ARBA00023125"/>
    </source>
</evidence>
<feature type="compositionally biased region" description="Polar residues" evidence="4">
    <location>
        <begin position="567"/>
        <end position="577"/>
    </location>
</feature>
<dbReference type="PANTHER" id="PTHR11849">
    <property type="entry name" value="ETS"/>
    <property type="match status" value="1"/>
</dbReference>
<comment type="subcellular location">
    <subcellularLocation>
        <location evidence="3">Nucleus</location>
    </subcellularLocation>
</comment>
<dbReference type="PROSITE" id="PS00345">
    <property type="entry name" value="ETS_DOMAIN_1"/>
    <property type="match status" value="2"/>
</dbReference>
<dbReference type="EMBL" id="CALNXK010000231">
    <property type="protein sequence ID" value="CAH3177858.1"/>
    <property type="molecule type" value="Genomic_DNA"/>
</dbReference>
<feature type="domain" description="ETS" evidence="6">
    <location>
        <begin position="674"/>
        <end position="754"/>
    </location>
</feature>
<dbReference type="Gene3D" id="1.10.10.10">
    <property type="entry name" value="Winged helix-like DNA-binding domain superfamily/Winged helix DNA-binding domain"/>
    <property type="match status" value="2"/>
</dbReference>
<keyword evidence="3" id="KW-0539">Nucleus</keyword>
<evidence type="ECO:0000256" key="3">
    <source>
        <dbReference type="RuleBase" id="RU004019"/>
    </source>
</evidence>